<name>A0A9D4NIV9_DREPO</name>
<reference evidence="2" key="2">
    <citation type="submission" date="2020-11" db="EMBL/GenBank/DDBJ databases">
        <authorList>
            <person name="McCartney M.A."/>
            <person name="Auch B."/>
            <person name="Kono T."/>
            <person name="Mallez S."/>
            <person name="Becker A."/>
            <person name="Gohl D.M."/>
            <person name="Silverstein K.A.T."/>
            <person name="Koren S."/>
            <person name="Bechman K.B."/>
            <person name="Herman A."/>
            <person name="Abrahante J.E."/>
            <person name="Garbe J."/>
        </authorList>
    </citation>
    <scope>NUCLEOTIDE SEQUENCE</scope>
    <source>
        <strain evidence="2">Duluth1</strain>
        <tissue evidence="2">Whole animal</tissue>
    </source>
</reference>
<feature type="region of interest" description="Disordered" evidence="1">
    <location>
        <begin position="88"/>
        <end position="112"/>
    </location>
</feature>
<keyword evidence="3" id="KW-1185">Reference proteome</keyword>
<feature type="compositionally biased region" description="Low complexity" evidence="1">
    <location>
        <begin position="1"/>
        <end position="14"/>
    </location>
</feature>
<dbReference type="AlphaFoldDB" id="A0A9D4NIV9"/>
<protein>
    <submittedName>
        <fullName evidence="2">Uncharacterized protein</fullName>
    </submittedName>
</protein>
<gene>
    <name evidence="2" type="ORF">DPMN_019686</name>
</gene>
<sequence length="244" mass="27077">MARSQQQQQQQEQQSLLSPDKDAEDVVDKNDLNMQKESTSIDIEFAQEQHQNHSEAIMLSQLLELQLYNLWAQILQLAEEIQHEDVLRQPNVPPSNSSNSGALSLKHKRSDPTTVVGNSRVWGGDFVVGTLFLLPGRRGSSNKNNKYYLSDALWISGQLGPDAQQHFLAQDLGANAQHITSSIRDTFLGCAKVLLSVHRGLILTSSGPENGVPQLQHNQYVSIEDTLPENLAECDCAIRDPSVN</sequence>
<proteinExistence type="predicted"/>
<dbReference type="EMBL" id="JAIWYP010000001">
    <property type="protein sequence ID" value="KAH3895521.1"/>
    <property type="molecule type" value="Genomic_DNA"/>
</dbReference>
<dbReference type="Proteomes" id="UP000828390">
    <property type="component" value="Unassembled WGS sequence"/>
</dbReference>
<evidence type="ECO:0000313" key="3">
    <source>
        <dbReference type="Proteomes" id="UP000828390"/>
    </source>
</evidence>
<accession>A0A9D4NIV9</accession>
<reference evidence="2" key="1">
    <citation type="journal article" date="2019" name="bioRxiv">
        <title>The Genome of the Zebra Mussel, Dreissena polymorpha: A Resource for Invasive Species Research.</title>
        <authorList>
            <person name="McCartney M.A."/>
            <person name="Auch B."/>
            <person name="Kono T."/>
            <person name="Mallez S."/>
            <person name="Zhang Y."/>
            <person name="Obille A."/>
            <person name="Becker A."/>
            <person name="Abrahante J.E."/>
            <person name="Garbe J."/>
            <person name="Badalamenti J.P."/>
            <person name="Herman A."/>
            <person name="Mangelson H."/>
            <person name="Liachko I."/>
            <person name="Sullivan S."/>
            <person name="Sone E.D."/>
            <person name="Koren S."/>
            <person name="Silverstein K.A.T."/>
            <person name="Beckman K.B."/>
            <person name="Gohl D.M."/>
        </authorList>
    </citation>
    <scope>NUCLEOTIDE SEQUENCE</scope>
    <source>
        <strain evidence="2">Duluth1</strain>
        <tissue evidence="2">Whole animal</tissue>
    </source>
</reference>
<organism evidence="2 3">
    <name type="scientific">Dreissena polymorpha</name>
    <name type="common">Zebra mussel</name>
    <name type="synonym">Mytilus polymorpha</name>
    <dbReference type="NCBI Taxonomy" id="45954"/>
    <lineage>
        <taxon>Eukaryota</taxon>
        <taxon>Metazoa</taxon>
        <taxon>Spiralia</taxon>
        <taxon>Lophotrochozoa</taxon>
        <taxon>Mollusca</taxon>
        <taxon>Bivalvia</taxon>
        <taxon>Autobranchia</taxon>
        <taxon>Heteroconchia</taxon>
        <taxon>Euheterodonta</taxon>
        <taxon>Imparidentia</taxon>
        <taxon>Neoheterodontei</taxon>
        <taxon>Myida</taxon>
        <taxon>Dreissenoidea</taxon>
        <taxon>Dreissenidae</taxon>
        <taxon>Dreissena</taxon>
    </lineage>
</organism>
<comment type="caution">
    <text evidence="2">The sequence shown here is derived from an EMBL/GenBank/DDBJ whole genome shotgun (WGS) entry which is preliminary data.</text>
</comment>
<evidence type="ECO:0000313" key="2">
    <source>
        <dbReference type="EMBL" id="KAH3895521.1"/>
    </source>
</evidence>
<feature type="region of interest" description="Disordered" evidence="1">
    <location>
        <begin position="1"/>
        <end position="24"/>
    </location>
</feature>
<evidence type="ECO:0000256" key="1">
    <source>
        <dbReference type="SAM" id="MobiDB-lite"/>
    </source>
</evidence>